<dbReference type="Proteomes" id="UP000318582">
    <property type="component" value="Unassembled WGS sequence"/>
</dbReference>
<gene>
    <name evidence="9" type="ORF">PhCBS80983_g04255</name>
</gene>
<evidence type="ECO:0000313" key="10">
    <source>
        <dbReference type="Proteomes" id="UP000318582"/>
    </source>
</evidence>
<dbReference type="InterPro" id="IPR010978">
    <property type="entry name" value="tRNA-bd_arm"/>
</dbReference>
<dbReference type="Gene3D" id="1.10.287.40">
    <property type="entry name" value="Serine-tRNA synthetase, tRNA binding domain"/>
    <property type="match status" value="1"/>
</dbReference>
<accession>A0A507DYG7</accession>
<protein>
    <recommendedName>
        <fullName evidence="1">serine--tRNA ligase</fullName>
        <ecNumber evidence="1">6.1.1.11</ecNumber>
    </recommendedName>
    <alternativeName>
        <fullName evidence="6">Seryl-tRNA synthetase</fullName>
    </alternativeName>
</protein>
<evidence type="ECO:0000256" key="3">
    <source>
        <dbReference type="ARBA" id="ARBA00022741"/>
    </source>
</evidence>
<dbReference type="PANTHER" id="PTHR11778">
    <property type="entry name" value="SERYL-TRNA SYNTHETASE"/>
    <property type="match status" value="1"/>
</dbReference>
<dbReference type="InterPro" id="IPR006195">
    <property type="entry name" value="aa-tRNA-synth_II"/>
</dbReference>
<reference evidence="9 10" key="1">
    <citation type="journal article" date="2019" name="Sci. Rep.">
        <title>Comparative genomics of chytrid fungi reveal insights into the obligate biotrophic and pathogenic lifestyle of Synchytrium endobioticum.</title>
        <authorList>
            <person name="van de Vossenberg B.T.L.H."/>
            <person name="Warris S."/>
            <person name="Nguyen H.D.T."/>
            <person name="van Gent-Pelzer M.P.E."/>
            <person name="Joly D.L."/>
            <person name="van de Geest H.C."/>
            <person name="Bonants P.J.M."/>
            <person name="Smith D.S."/>
            <person name="Levesque C.A."/>
            <person name="van der Lee T.A.J."/>
        </authorList>
    </citation>
    <scope>NUCLEOTIDE SEQUENCE [LARGE SCALE GENOMIC DNA]</scope>
    <source>
        <strain evidence="9 10">CBS 809.83</strain>
    </source>
</reference>
<evidence type="ECO:0000256" key="6">
    <source>
        <dbReference type="ARBA" id="ARBA00031113"/>
    </source>
</evidence>
<dbReference type="GO" id="GO:0005524">
    <property type="term" value="F:ATP binding"/>
    <property type="evidence" value="ECO:0007669"/>
    <property type="project" value="UniProtKB-KW"/>
</dbReference>
<dbReference type="EC" id="6.1.1.11" evidence="1"/>
<dbReference type="STRING" id="109895.A0A507DYG7"/>
<name>A0A507DYG7_9FUNG</name>
<dbReference type="InterPro" id="IPR042103">
    <property type="entry name" value="SerRS_1_N_sf"/>
</dbReference>
<feature type="region of interest" description="Disordered" evidence="7">
    <location>
        <begin position="459"/>
        <end position="480"/>
    </location>
</feature>
<dbReference type="Pfam" id="PF00587">
    <property type="entry name" value="tRNA-synt_2b"/>
    <property type="match status" value="1"/>
</dbReference>
<dbReference type="PRINTS" id="PR00981">
    <property type="entry name" value="TRNASYNTHSER"/>
</dbReference>
<dbReference type="GO" id="GO:0006434">
    <property type="term" value="P:seryl-tRNA aminoacylation"/>
    <property type="evidence" value="ECO:0007669"/>
    <property type="project" value="InterPro"/>
</dbReference>
<dbReference type="InterPro" id="IPR045864">
    <property type="entry name" value="aa-tRNA-synth_II/BPL/LPL"/>
</dbReference>
<comment type="caution">
    <text evidence="9">The sequence shown here is derived from an EMBL/GenBank/DDBJ whole genome shotgun (WGS) entry which is preliminary data.</text>
</comment>
<evidence type="ECO:0000256" key="4">
    <source>
        <dbReference type="ARBA" id="ARBA00022840"/>
    </source>
</evidence>
<dbReference type="Gene3D" id="3.30.930.10">
    <property type="entry name" value="Bira Bifunctional Protein, Domain 2"/>
    <property type="match status" value="1"/>
</dbReference>
<dbReference type="SUPFAM" id="SSF55681">
    <property type="entry name" value="Class II aaRS and biotin synthetases"/>
    <property type="match status" value="1"/>
</dbReference>
<keyword evidence="2 9" id="KW-0436">Ligase</keyword>
<dbReference type="InterPro" id="IPR002317">
    <property type="entry name" value="Ser-tRNA-ligase_type_1"/>
</dbReference>
<evidence type="ECO:0000313" key="9">
    <source>
        <dbReference type="EMBL" id="TPX56839.1"/>
    </source>
</evidence>
<keyword evidence="3" id="KW-0547">Nucleotide-binding</keyword>
<proteinExistence type="predicted"/>
<organism evidence="9 10">
    <name type="scientific">Powellomyces hirtus</name>
    <dbReference type="NCBI Taxonomy" id="109895"/>
    <lineage>
        <taxon>Eukaryota</taxon>
        <taxon>Fungi</taxon>
        <taxon>Fungi incertae sedis</taxon>
        <taxon>Chytridiomycota</taxon>
        <taxon>Chytridiomycota incertae sedis</taxon>
        <taxon>Chytridiomycetes</taxon>
        <taxon>Spizellomycetales</taxon>
        <taxon>Powellomycetaceae</taxon>
        <taxon>Powellomyces</taxon>
    </lineage>
</organism>
<evidence type="ECO:0000256" key="5">
    <source>
        <dbReference type="ARBA" id="ARBA00023146"/>
    </source>
</evidence>
<keyword evidence="5" id="KW-0030">Aminoacyl-tRNA synthetase</keyword>
<keyword evidence="4" id="KW-0067">ATP-binding</keyword>
<evidence type="ECO:0000256" key="2">
    <source>
        <dbReference type="ARBA" id="ARBA00022598"/>
    </source>
</evidence>
<keyword evidence="10" id="KW-1185">Reference proteome</keyword>
<dbReference type="Pfam" id="PF02403">
    <property type="entry name" value="Seryl_tRNA_N"/>
    <property type="match status" value="1"/>
</dbReference>
<dbReference type="GO" id="GO:0004828">
    <property type="term" value="F:serine-tRNA ligase activity"/>
    <property type="evidence" value="ECO:0007669"/>
    <property type="project" value="UniProtKB-EC"/>
</dbReference>
<evidence type="ECO:0000259" key="8">
    <source>
        <dbReference type="PROSITE" id="PS50862"/>
    </source>
</evidence>
<dbReference type="InterPro" id="IPR015866">
    <property type="entry name" value="Ser-tRNA-synth_1_N"/>
</dbReference>
<evidence type="ECO:0000256" key="1">
    <source>
        <dbReference type="ARBA" id="ARBA00012840"/>
    </source>
</evidence>
<sequence length="543" mass="60149">MLKVIARCFCSRLPIRGRSAETIDEAVARFSTTTHARKQKDTAVPVANARQYNPQLNYRYIRDNASSIQKNCVNRNVTDLDVSQVAARYDQFVAADFELGELRRKRNAVAAEMSKLVANIKQCGKNNSGGDKLLTQKKELAEKGRDLKEQVALQELLVEKIQIKLYEEARHIPNDTHPNSPVGDESKATVLSTTNKPRPATFPSGQPLRNHMDIAMLHDMVDFERAGKVTGSSFYYLRNMGAMLEMALTRYAMDRCIEEGFTPVITPDLIRHEVLEACGFNPRSEDPQTYYIAPNSPTNPLLAGPVTSRDPMQLCLTATAEFPLAAAHANETLPNAVLPLKDVASSHAFRAEGLAGAINRGLYRVHQFTKIEMFALASQDTSDAILNQMVEIQKRLYGNLGICFRELDMPTHDLGAPAYKKIDLEAWMPGRQAWGEISSASNCTDFQSRRLNIRYFPSAPSQQQGQSSSSSATPSSQTSSTEFVHTINGTACAVPRLIIALLETHQLENGDVAVPAPLQPYLWGVDIIRAGMSVRDMIKHKAS</sequence>
<dbReference type="NCBIfam" id="TIGR00414">
    <property type="entry name" value="serS"/>
    <property type="match status" value="1"/>
</dbReference>
<dbReference type="InterPro" id="IPR002314">
    <property type="entry name" value="aa-tRNA-synt_IIb"/>
</dbReference>
<dbReference type="EMBL" id="QEAQ01000064">
    <property type="protein sequence ID" value="TPX56839.1"/>
    <property type="molecule type" value="Genomic_DNA"/>
</dbReference>
<evidence type="ECO:0000256" key="7">
    <source>
        <dbReference type="SAM" id="MobiDB-lite"/>
    </source>
</evidence>
<dbReference type="PROSITE" id="PS50862">
    <property type="entry name" value="AA_TRNA_LIGASE_II"/>
    <property type="match status" value="1"/>
</dbReference>
<feature type="domain" description="Aminoacyl-transfer RNA synthetases class-II family profile" evidence="8">
    <location>
        <begin position="244"/>
        <end position="515"/>
    </location>
</feature>
<dbReference type="AlphaFoldDB" id="A0A507DYG7"/>
<dbReference type="SUPFAM" id="SSF46589">
    <property type="entry name" value="tRNA-binding arm"/>
    <property type="match status" value="1"/>
</dbReference>
<dbReference type="UniPathway" id="UPA00906">
    <property type="reaction ID" value="UER00895"/>
</dbReference>